<organism evidence="1 2">
    <name type="scientific">Dermatophagoides pteronyssinus</name>
    <name type="common">European house dust mite</name>
    <dbReference type="NCBI Taxonomy" id="6956"/>
    <lineage>
        <taxon>Eukaryota</taxon>
        <taxon>Metazoa</taxon>
        <taxon>Ecdysozoa</taxon>
        <taxon>Arthropoda</taxon>
        <taxon>Chelicerata</taxon>
        <taxon>Arachnida</taxon>
        <taxon>Acari</taxon>
        <taxon>Acariformes</taxon>
        <taxon>Sarcoptiformes</taxon>
        <taxon>Astigmata</taxon>
        <taxon>Psoroptidia</taxon>
        <taxon>Analgoidea</taxon>
        <taxon>Pyroglyphidae</taxon>
        <taxon>Dermatophagoidinae</taxon>
        <taxon>Dermatophagoides</taxon>
    </lineage>
</organism>
<dbReference type="AlphaFoldDB" id="A0A6P6Y2H2"/>
<name>A0A6P6Y2H2_DERPT</name>
<evidence type="ECO:0000313" key="1">
    <source>
        <dbReference type="Proteomes" id="UP000515146"/>
    </source>
</evidence>
<evidence type="ECO:0000313" key="2">
    <source>
        <dbReference type="RefSeq" id="XP_027199692.1"/>
    </source>
</evidence>
<dbReference type="OMA" id="PYPIYVE"/>
<sequence length="112" mass="12026">MKSINKHSILAIIFATLMFTSMFIVDVEAGKKKKILAALLLGAALAAKPKILPIPLPIPIPVKEEHKKYVPVPQPYPIYVEKSYHGGYGGGYGGGYDDGYYGGGGGYDGGYY</sequence>
<dbReference type="Proteomes" id="UP000515146">
    <property type="component" value="Unplaced"/>
</dbReference>
<gene>
    <name evidence="2" type="primary">LOC113793820</name>
</gene>
<dbReference type="KEGG" id="dpte:113793820"/>
<proteinExistence type="predicted"/>
<dbReference type="RefSeq" id="XP_027199692.1">
    <property type="nucleotide sequence ID" value="XM_027343891.1"/>
</dbReference>
<dbReference type="GeneID" id="113793820"/>
<keyword evidence="1" id="KW-1185">Reference proteome</keyword>
<dbReference type="InParanoid" id="A0A6P6Y2H2"/>
<protein>
    <submittedName>
        <fullName evidence="2">Uncharacterized protein LOC113793820</fullName>
    </submittedName>
</protein>
<reference evidence="2" key="1">
    <citation type="submission" date="2025-08" db="UniProtKB">
        <authorList>
            <consortium name="RefSeq"/>
        </authorList>
    </citation>
    <scope>IDENTIFICATION</scope>
    <source>
        <strain evidence="2">Airmid</strain>
    </source>
</reference>
<accession>A0A6P6Y2H2</accession>